<accession>A0A9D4V8H4</accession>
<dbReference type="InterPro" id="IPR045103">
    <property type="entry name" value="RNF5/RNF185-like"/>
</dbReference>
<keyword evidence="10" id="KW-0472">Membrane</keyword>
<dbReference type="InterPro" id="IPR017907">
    <property type="entry name" value="Znf_RING_CS"/>
</dbReference>
<feature type="region of interest" description="Disordered" evidence="12">
    <location>
        <begin position="1"/>
        <end position="24"/>
    </location>
</feature>
<dbReference type="Pfam" id="PF00097">
    <property type="entry name" value="zf-C3HC4"/>
    <property type="match status" value="1"/>
</dbReference>
<dbReference type="EMBL" id="JABFUD020000004">
    <property type="protein sequence ID" value="KAI5081469.1"/>
    <property type="molecule type" value="Genomic_DNA"/>
</dbReference>
<evidence type="ECO:0000256" key="7">
    <source>
        <dbReference type="ARBA" id="ARBA00022771"/>
    </source>
</evidence>
<dbReference type="SMART" id="SM00184">
    <property type="entry name" value="RING"/>
    <property type="match status" value="1"/>
</dbReference>
<comment type="caution">
    <text evidence="14">The sequence shown here is derived from an EMBL/GenBank/DDBJ whole genome shotgun (WGS) entry which is preliminary data.</text>
</comment>
<dbReference type="InterPro" id="IPR001841">
    <property type="entry name" value="Znf_RING"/>
</dbReference>
<dbReference type="OrthoDB" id="6270329at2759"/>
<dbReference type="Proteomes" id="UP000886520">
    <property type="component" value="Chromosome 4"/>
</dbReference>
<evidence type="ECO:0000256" key="12">
    <source>
        <dbReference type="SAM" id="MobiDB-lite"/>
    </source>
</evidence>
<keyword evidence="8" id="KW-0833">Ubl conjugation pathway</keyword>
<gene>
    <name evidence="14" type="ORF">GOP47_0004652</name>
</gene>
<dbReference type="GO" id="GO:0006511">
    <property type="term" value="P:ubiquitin-dependent protein catabolic process"/>
    <property type="evidence" value="ECO:0007669"/>
    <property type="project" value="InterPro"/>
</dbReference>
<sequence>MSTAPPHMSTQQDASLPSGPSPNQSTLPVEDFKCNICLNIASDAVVTVCGHLFCWPCLYTWLHYHSRYKECPVCKGATSEARVIPIYSWGCKDAENASKVHSNSSKNIPPRPPARRVESERQRRQRYQAERGRQMNQSASEMHYPTSTQVLFGLNECSAPSGGPEICAPANNNITAATANNNPNSNAANLNFHLMGRETRASWLERLRAMREERLVWPVAFVHGLTSRELLQQRRQAREHALSPRMSMNLAQESLMVNANADLAAWYCQSGQAQSGALQRALSLASMERDLRHLSHNQSMPAASSSGAPSTSHTAQYLSTMSSILSSMEVLAKALELSSASSLSPQSASSTPATTTTMPHHMQAFNTPNEDHALWQASMRLLLAQMERLTMQLQSIQPITSSPNHHMLENPWVKMANAQSVAQNPHHHHHHHHHYHMDGSVSDRSA</sequence>
<organism evidence="14 15">
    <name type="scientific">Adiantum capillus-veneris</name>
    <name type="common">Maidenhair fern</name>
    <dbReference type="NCBI Taxonomy" id="13818"/>
    <lineage>
        <taxon>Eukaryota</taxon>
        <taxon>Viridiplantae</taxon>
        <taxon>Streptophyta</taxon>
        <taxon>Embryophyta</taxon>
        <taxon>Tracheophyta</taxon>
        <taxon>Polypodiopsida</taxon>
        <taxon>Polypodiidae</taxon>
        <taxon>Polypodiales</taxon>
        <taxon>Pteridineae</taxon>
        <taxon>Pteridaceae</taxon>
        <taxon>Vittarioideae</taxon>
        <taxon>Adiantum</taxon>
    </lineage>
</organism>
<keyword evidence="6" id="KW-0479">Metal-binding</keyword>
<evidence type="ECO:0000256" key="1">
    <source>
        <dbReference type="ARBA" id="ARBA00000900"/>
    </source>
</evidence>
<dbReference type="PROSITE" id="PS00518">
    <property type="entry name" value="ZF_RING_1"/>
    <property type="match status" value="1"/>
</dbReference>
<feature type="non-terminal residue" evidence="14">
    <location>
        <position position="446"/>
    </location>
</feature>
<dbReference type="AlphaFoldDB" id="A0A9D4V8H4"/>
<evidence type="ECO:0000313" key="15">
    <source>
        <dbReference type="Proteomes" id="UP000886520"/>
    </source>
</evidence>
<name>A0A9D4V8H4_ADICA</name>
<feature type="compositionally biased region" description="Polar residues" evidence="12">
    <location>
        <begin position="1"/>
        <end position="15"/>
    </location>
</feature>
<dbReference type="InterPro" id="IPR018957">
    <property type="entry name" value="Znf_C3HC4_RING-type"/>
</dbReference>
<dbReference type="PROSITE" id="PS50089">
    <property type="entry name" value="ZF_RING_2"/>
    <property type="match status" value="1"/>
</dbReference>
<comment type="pathway">
    <text evidence="3">Protein modification; protein ubiquitination.</text>
</comment>
<evidence type="ECO:0000256" key="6">
    <source>
        <dbReference type="ARBA" id="ARBA00022723"/>
    </source>
</evidence>
<feature type="region of interest" description="Disordered" evidence="12">
    <location>
        <begin position="99"/>
        <end position="141"/>
    </location>
</feature>
<evidence type="ECO:0000256" key="9">
    <source>
        <dbReference type="ARBA" id="ARBA00022833"/>
    </source>
</evidence>
<dbReference type="GO" id="GO:0008270">
    <property type="term" value="F:zinc ion binding"/>
    <property type="evidence" value="ECO:0007669"/>
    <property type="project" value="UniProtKB-KW"/>
</dbReference>
<dbReference type="PANTHER" id="PTHR12313">
    <property type="entry name" value="E3 UBIQUITIN-PROTEIN LIGASE RNF5-RELATED"/>
    <property type="match status" value="1"/>
</dbReference>
<evidence type="ECO:0000256" key="11">
    <source>
        <dbReference type="PROSITE-ProRule" id="PRU00175"/>
    </source>
</evidence>
<evidence type="ECO:0000256" key="3">
    <source>
        <dbReference type="ARBA" id="ARBA00004906"/>
    </source>
</evidence>
<dbReference type="SUPFAM" id="SSF57850">
    <property type="entry name" value="RING/U-box"/>
    <property type="match status" value="1"/>
</dbReference>
<feature type="compositionally biased region" description="Basic residues" evidence="12">
    <location>
        <begin position="425"/>
        <end position="435"/>
    </location>
</feature>
<keyword evidence="15" id="KW-1185">Reference proteome</keyword>
<dbReference type="InterPro" id="IPR013083">
    <property type="entry name" value="Znf_RING/FYVE/PHD"/>
</dbReference>
<evidence type="ECO:0000313" key="14">
    <source>
        <dbReference type="EMBL" id="KAI5081469.1"/>
    </source>
</evidence>
<feature type="compositionally biased region" description="Low complexity" evidence="12">
    <location>
        <begin position="339"/>
        <end position="357"/>
    </location>
</feature>
<keyword evidence="7 11" id="KW-0863">Zinc-finger</keyword>
<feature type="region of interest" description="Disordered" evidence="12">
    <location>
        <begin position="422"/>
        <end position="446"/>
    </location>
</feature>
<evidence type="ECO:0000256" key="5">
    <source>
        <dbReference type="ARBA" id="ARBA00022679"/>
    </source>
</evidence>
<dbReference type="GO" id="GO:0061630">
    <property type="term" value="F:ubiquitin protein ligase activity"/>
    <property type="evidence" value="ECO:0007669"/>
    <property type="project" value="UniProtKB-EC"/>
</dbReference>
<feature type="domain" description="RING-type" evidence="13">
    <location>
        <begin position="34"/>
        <end position="75"/>
    </location>
</feature>
<keyword evidence="5" id="KW-0808">Transferase</keyword>
<evidence type="ECO:0000259" key="13">
    <source>
        <dbReference type="PROSITE" id="PS50089"/>
    </source>
</evidence>
<feature type="compositionally biased region" description="Basic and acidic residues" evidence="12">
    <location>
        <begin position="115"/>
        <end position="133"/>
    </location>
</feature>
<evidence type="ECO:0000256" key="2">
    <source>
        <dbReference type="ARBA" id="ARBA00004308"/>
    </source>
</evidence>
<reference evidence="14" key="1">
    <citation type="submission" date="2021-01" db="EMBL/GenBank/DDBJ databases">
        <title>Adiantum capillus-veneris genome.</title>
        <authorList>
            <person name="Fang Y."/>
            <person name="Liao Q."/>
        </authorList>
    </citation>
    <scope>NUCLEOTIDE SEQUENCE</scope>
    <source>
        <strain evidence="14">H3</strain>
        <tissue evidence="14">Leaf</tissue>
    </source>
</reference>
<keyword evidence="9" id="KW-0862">Zinc</keyword>
<protein>
    <recommendedName>
        <fullName evidence="4">RING-type E3 ubiquitin transferase</fullName>
        <ecNumber evidence="4">2.3.2.27</ecNumber>
    </recommendedName>
</protein>
<evidence type="ECO:0000256" key="4">
    <source>
        <dbReference type="ARBA" id="ARBA00012483"/>
    </source>
</evidence>
<evidence type="ECO:0000256" key="10">
    <source>
        <dbReference type="ARBA" id="ARBA00023136"/>
    </source>
</evidence>
<dbReference type="EC" id="2.3.2.27" evidence="4"/>
<dbReference type="Gene3D" id="3.30.40.10">
    <property type="entry name" value="Zinc/RING finger domain, C3HC4 (zinc finger)"/>
    <property type="match status" value="1"/>
</dbReference>
<comment type="catalytic activity">
    <reaction evidence="1">
        <text>S-ubiquitinyl-[E2 ubiquitin-conjugating enzyme]-L-cysteine + [acceptor protein]-L-lysine = [E2 ubiquitin-conjugating enzyme]-L-cysteine + N(6)-ubiquitinyl-[acceptor protein]-L-lysine.</text>
        <dbReference type="EC" id="2.3.2.27"/>
    </reaction>
</comment>
<proteinExistence type="predicted"/>
<feature type="region of interest" description="Disordered" evidence="12">
    <location>
        <begin position="339"/>
        <end position="365"/>
    </location>
</feature>
<dbReference type="GO" id="GO:0005783">
    <property type="term" value="C:endoplasmic reticulum"/>
    <property type="evidence" value="ECO:0007669"/>
    <property type="project" value="InterPro"/>
</dbReference>
<comment type="subcellular location">
    <subcellularLocation>
        <location evidence="2">Endomembrane system</location>
    </subcellularLocation>
</comment>
<evidence type="ECO:0000256" key="8">
    <source>
        <dbReference type="ARBA" id="ARBA00022786"/>
    </source>
</evidence>